<reference evidence="2" key="1">
    <citation type="journal article" date="2023" name="G3 (Bethesda)">
        <title>Genome assembly and association tests identify interacting loci associated with vigor, precocity, and sex in interspecific pistachio rootstocks.</title>
        <authorList>
            <person name="Palmer W."/>
            <person name="Jacygrad E."/>
            <person name="Sagayaradj S."/>
            <person name="Cavanaugh K."/>
            <person name="Han R."/>
            <person name="Bertier L."/>
            <person name="Beede B."/>
            <person name="Kafkas S."/>
            <person name="Golino D."/>
            <person name="Preece J."/>
            <person name="Michelmore R."/>
        </authorList>
    </citation>
    <scope>NUCLEOTIDE SEQUENCE [LARGE SCALE GENOMIC DNA]</scope>
</reference>
<evidence type="ECO:0000313" key="2">
    <source>
        <dbReference type="Proteomes" id="UP001163603"/>
    </source>
</evidence>
<keyword evidence="2" id="KW-1185">Reference proteome</keyword>
<organism evidence="1 2">
    <name type="scientific">Pistacia integerrima</name>
    <dbReference type="NCBI Taxonomy" id="434235"/>
    <lineage>
        <taxon>Eukaryota</taxon>
        <taxon>Viridiplantae</taxon>
        <taxon>Streptophyta</taxon>
        <taxon>Embryophyta</taxon>
        <taxon>Tracheophyta</taxon>
        <taxon>Spermatophyta</taxon>
        <taxon>Magnoliopsida</taxon>
        <taxon>eudicotyledons</taxon>
        <taxon>Gunneridae</taxon>
        <taxon>Pentapetalae</taxon>
        <taxon>rosids</taxon>
        <taxon>malvids</taxon>
        <taxon>Sapindales</taxon>
        <taxon>Anacardiaceae</taxon>
        <taxon>Pistacia</taxon>
    </lineage>
</organism>
<protein>
    <submittedName>
        <fullName evidence="1">Uncharacterized protein</fullName>
    </submittedName>
</protein>
<dbReference type="Proteomes" id="UP001163603">
    <property type="component" value="Chromosome 3"/>
</dbReference>
<accession>A0ACC0Z5Y1</accession>
<comment type="caution">
    <text evidence="1">The sequence shown here is derived from an EMBL/GenBank/DDBJ whole genome shotgun (WGS) entry which is preliminary data.</text>
</comment>
<evidence type="ECO:0000313" key="1">
    <source>
        <dbReference type="EMBL" id="KAJ0046209.1"/>
    </source>
</evidence>
<name>A0ACC0Z5Y1_9ROSI</name>
<proteinExistence type="predicted"/>
<gene>
    <name evidence="1" type="ORF">Pint_05920</name>
</gene>
<sequence>MKSEKSKLTEHEQRLKKFQIRLGEQESHEGEESQV</sequence>
<dbReference type="EMBL" id="CM047738">
    <property type="protein sequence ID" value="KAJ0046209.1"/>
    <property type="molecule type" value="Genomic_DNA"/>
</dbReference>